<comment type="caution">
    <text evidence="1">The sequence shown here is derived from an EMBL/GenBank/DDBJ whole genome shotgun (WGS) entry which is preliminary data.</text>
</comment>
<reference evidence="1" key="1">
    <citation type="journal article" date="2019" name="Sci. Rep.">
        <title>Draft genome of Tanacetum cinerariifolium, the natural source of mosquito coil.</title>
        <authorList>
            <person name="Yamashiro T."/>
            <person name="Shiraishi A."/>
            <person name="Satake H."/>
            <person name="Nakayama K."/>
        </authorList>
    </citation>
    <scope>NUCLEOTIDE SEQUENCE</scope>
</reference>
<evidence type="ECO:0000313" key="1">
    <source>
        <dbReference type="EMBL" id="GEZ30378.1"/>
    </source>
</evidence>
<dbReference type="PANTHER" id="PTHR47150:SF4">
    <property type="entry name" value="HARBINGER TRANSPOSASE-DERIVED PROTEIN-RELATED"/>
    <property type="match status" value="1"/>
</dbReference>
<dbReference type="PANTHER" id="PTHR47150">
    <property type="entry name" value="OS12G0169200 PROTEIN"/>
    <property type="match status" value="1"/>
</dbReference>
<dbReference type="EMBL" id="BKCJ010263134">
    <property type="protein sequence ID" value="GEZ30378.1"/>
    <property type="molecule type" value="Genomic_DNA"/>
</dbReference>
<proteinExistence type="predicted"/>
<name>A0A699IBL9_TANCI</name>
<dbReference type="Pfam" id="PF04827">
    <property type="entry name" value="Plant_tran"/>
    <property type="match status" value="1"/>
</dbReference>
<dbReference type="AlphaFoldDB" id="A0A699IBL9"/>
<accession>A0A699IBL9</accession>
<organism evidence="1">
    <name type="scientific">Tanacetum cinerariifolium</name>
    <name type="common">Dalmatian daisy</name>
    <name type="synonym">Chrysanthemum cinerariifolium</name>
    <dbReference type="NCBI Taxonomy" id="118510"/>
    <lineage>
        <taxon>Eukaryota</taxon>
        <taxon>Viridiplantae</taxon>
        <taxon>Streptophyta</taxon>
        <taxon>Embryophyta</taxon>
        <taxon>Tracheophyta</taxon>
        <taxon>Spermatophyta</taxon>
        <taxon>Magnoliopsida</taxon>
        <taxon>eudicotyledons</taxon>
        <taxon>Gunneridae</taxon>
        <taxon>Pentapetalae</taxon>
        <taxon>asterids</taxon>
        <taxon>campanulids</taxon>
        <taxon>Asterales</taxon>
        <taxon>Asteraceae</taxon>
        <taxon>Asteroideae</taxon>
        <taxon>Anthemideae</taxon>
        <taxon>Anthemidinae</taxon>
        <taxon>Tanacetum</taxon>
    </lineage>
</organism>
<dbReference type="InterPro" id="IPR006912">
    <property type="entry name" value="Harbinger_derived_prot"/>
</dbReference>
<sequence>MARNPFNEKVIAVIDHDAFFRNNIDCTGKEGISGLLNERTSRMSLDHFCQAVMQIYGPDFLRKPTVTNVEKLYLHHEEKHGFSGIRAPEIPFVANDVTYPSGYYLVDGIYLELAPLVKTIPEPADDDHKRILFKQKQESARKDVKRAFGSGSAWKAYMNARVAGLFLLVLLEYPNGNGVARVTSRDSI</sequence>
<gene>
    <name evidence="1" type="ORF">Tci_502351</name>
</gene>
<protein>
    <submittedName>
        <fullName evidence="1">Uncharacterized protein</fullName>
    </submittedName>
</protein>